<dbReference type="EMBL" id="CP104213">
    <property type="protein sequence ID" value="UWX63751.1"/>
    <property type="molecule type" value="Genomic_DNA"/>
</dbReference>
<proteinExistence type="predicted"/>
<keyword evidence="1" id="KW-0732">Signal</keyword>
<evidence type="ECO:0000313" key="3">
    <source>
        <dbReference type="Proteomes" id="UP001060261"/>
    </source>
</evidence>
<accession>A0ABY5YGA6</accession>
<reference evidence="2" key="1">
    <citation type="submission" date="2022-09" db="EMBL/GenBank/DDBJ databases">
        <title>genome sequence of Deinococcus rubellus.</title>
        <authorList>
            <person name="Srinivasan S."/>
        </authorList>
    </citation>
    <scope>NUCLEOTIDE SEQUENCE</scope>
    <source>
        <strain evidence="2">Ant6</strain>
    </source>
</reference>
<dbReference type="RefSeq" id="WP_260560031.1">
    <property type="nucleotide sequence ID" value="NZ_BAABEC010000074.1"/>
</dbReference>
<evidence type="ECO:0000256" key="1">
    <source>
        <dbReference type="SAM" id="SignalP"/>
    </source>
</evidence>
<sequence length="146" mass="15127">MKKMIALMGIGLMMGVSFAGAAASPITVTTPLNIIVSKVCQSELSPATRNLTYNAIDGLQGDTSAPNYKLRCTVNTTLAVTNSVVVAGMNVGQYLVATSSNDVVTQSSGNSGEVHTANLTLTAPLGYWDVPAATYTGTVTTNIAFY</sequence>
<name>A0ABY5YGA6_9DEIO</name>
<gene>
    <name evidence="2" type="ORF">N0D28_13605</name>
</gene>
<organism evidence="2 3">
    <name type="scientific">Deinococcus rubellus</name>
    <dbReference type="NCBI Taxonomy" id="1889240"/>
    <lineage>
        <taxon>Bacteria</taxon>
        <taxon>Thermotogati</taxon>
        <taxon>Deinococcota</taxon>
        <taxon>Deinococci</taxon>
        <taxon>Deinococcales</taxon>
        <taxon>Deinococcaceae</taxon>
        <taxon>Deinococcus</taxon>
    </lineage>
</organism>
<keyword evidence="3" id="KW-1185">Reference proteome</keyword>
<feature type="chain" id="PRO_5045818504" description="Spore coat protein U domain-containing protein" evidence="1">
    <location>
        <begin position="22"/>
        <end position="146"/>
    </location>
</feature>
<protein>
    <recommendedName>
        <fullName evidence="4">Spore coat protein U domain-containing protein</fullName>
    </recommendedName>
</protein>
<evidence type="ECO:0000313" key="2">
    <source>
        <dbReference type="EMBL" id="UWX63751.1"/>
    </source>
</evidence>
<evidence type="ECO:0008006" key="4">
    <source>
        <dbReference type="Google" id="ProtNLM"/>
    </source>
</evidence>
<dbReference type="Proteomes" id="UP001060261">
    <property type="component" value="Chromosome"/>
</dbReference>
<feature type="signal peptide" evidence="1">
    <location>
        <begin position="1"/>
        <end position="21"/>
    </location>
</feature>